<evidence type="ECO:0000259" key="2">
    <source>
        <dbReference type="Pfam" id="PF01156"/>
    </source>
</evidence>
<sequence>LIRKPLVVQSFFGNDGIGDRPDLPPEATSADYTAQEEESAVLALIRLVKENEDVTLVTIGPLTNVAMAYKLDPNFEKNLKKLVVLGGNYFGKKHENCDFTSSEFNFGTDPEAAKIVVEEMNTLITMVPREVHYMRGVEVIYSRDAMAKYNRQYNYCDEIAVAVAINEDLIAKKTIDLRIGIELAGQMTR</sequence>
<accession>A0A183FP67</accession>
<dbReference type="Proteomes" id="UP000050761">
    <property type="component" value="Unassembled WGS sequence"/>
</dbReference>
<dbReference type="SUPFAM" id="SSF53590">
    <property type="entry name" value="Nucleoside hydrolase"/>
    <property type="match status" value="1"/>
</dbReference>
<feature type="domain" description="Inosine/uridine-preferring nucleoside hydrolase" evidence="2">
    <location>
        <begin position="4"/>
        <end position="189"/>
    </location>
</feature>
<dbReference type="InterPro" id="IPR001910">
    <property type="entry name" value="Inosine/uridine_hydrolase_dom"/>
</dbReference>
<dbReference type="PANTHER" id="PTHR46190:SF1">
    <property type="entry name" value="SI:CH211-201H21.5"/>
    <property type="match status" value="1"/>
</dbReference>
<organism evidence="3 4">
    <name type="scientific">Heligmosomoides polygyrus</name>
    <name type="common">Parasitic roundworm</name>
    <dbReference type="NCBI Taxonomy" id="6339"/>
    <lineage>
        <taxon>Eukaryota</taxon>
        <taxon>Metazoa</taxon>
        <taxon>Ecdysozoa</taxon>
        <taxon>Nematoda</taxon>
        <taxon>Chromadorea</taxon>
        <taxon>Rhabditida</taxon>
        <taxon>Rhabditina</taxon>
        <taxon>Rhabditomorpha</taxon>
        <taxon>Strongyloidea</taxon>
        <taxon>Heligmosomidae</taxon>
        <taxon>Heligmosomoides</taxon>
    </lineage>
</organism>
<name>A0A183FP67_HELPZ</name>
<dbReference type="Gene3D" id="3.90.245.10">
    <property type="entry name" value="Ribonucleoside hydrolase-like"/>
    <property type="match status" value="1"/>
</dbReference>
<keyword evidence="3" id="KW-1185">Reference proteome</keyword>
<dbReference type="PANTHER" id="PTHR46190">
    <property type="entry name" value="SI:CH211-201H21.5-RELATED"/>
    <property type="match status" value="1"/>
</dbReference>
<evidence type="ECO:0000313" key="4">
    <source>
        <dbReference type="WBParaSite" id="HPBE_0000937601-mRNA-1"/>
    </source>
</evidence>
<dbReference type="InterPro" id="IPR052775">
    <property type="entry name" value="IUN_hydrolase"/>
</dbReference>
<proteinExistence type="inferred from homology"/>
<dbReference type="InterPro" id="IPR036452">
    <property type="entry name" value="Ribo_hydro-like"/>
</dbReference>
<comment type="similarity">
    <text evidence="1">Belongs to the IUNH family.</text>
</comment>
<evidence type="ECO:0000313" key="3">
    <source>
        <dbReference type="Proteomes" id="UP000050761"/>
    </source>
</evidence>
<dbReference type="WBParaSite" id="HPBE_0000937601-mRNA-1">
    <property type="protein sequence ID" value="HPBE_0000937601-mRNA-1"/>
    <property type="gene ID" value="HPBE_0000937601"/>
</dbReference>
<evidence type="ECO:0000256" key="1">
    <source>
        <dbReference type="ARBA" id="ARBA00009176"/>
    </source>
</evidence>
<dbReference type="GO" id="GO:0016799">
    <property type="term" value="F:hydrolase activity, hydrolyzing N-glycosyl compounds"/>
    <property type="evidence" value="ECO:0007669"/>
    <property type="project" value="InterPro"/>
</dbReference>
<dbReference type="Pfam" id="PF01156">
    <property type="entry name" value="IU_nuc_hydro"/>
    <property type="match status" value="1"/>
</dbReference>
<dbReference type="AlphaFoldDB" id="A0A183FP67"/>
<reference evidence="4" key="1">
    <citation type="submission" date="2019-09" db="UniProtKB">
        <authorList>
            <consortium name="WormBaseParasite"/>
        </authorList>
    </citation>
    <scope>IDENTIFICATION</scope>
</reference>
<protein>
    <submittedName>
        <fullName evidence="4">IU_nuc_hydro domain-containing protein</fullName>
    </submittedName>
</protein>